<gene>
    <name evidence="3" type="ORF">Aam_060_083</name>
</gene>
<evidence type="ECO:0000313" key="3">
    <source>
        <dbReference type="EMBL" id="GAN80857.1"/>
    </source>
</evidence>
<evidence type="ECO:0000256" key="1">
    <source>
        <dbReference type="SAM" id="SignalP"/>
    </source>
</evidence>
<dbReference type="InterPro" id="IPR025693">
    <property type="entry name" value="Gly-zipper_OmpA-like_dom"/>
</dbReference>
<keyword evidence="1" id="KW-0732">Signal</keyword>
<feature type="signal peptide" evidence="1">
    <location>
        <begin position="1"/>
        <end position="28"/>
    </location>
</feature>
<evidence type="ECO:0000313" key="4">
    <source>
        <dbReference type="Proteomes" id="UP000032668"/>
    </source>
</evidence>
<comment type="caution">
    <text evidence="3">The sequence shown here is derived from an EMBL/GenBank/DDBJ whole genome shotgun (WGS) entry which is preliminary data.</text>
</comment>
<evidence type="ECO:0000259" key="2">
    <source>
        <dbReference type="Pfam" id="PF13436"/>
    </source>
</evidence>
<dbReference type="STRING" id="1120923.SAMN02746095_00124"/>
<keyword evidence="4" id="KW-1185">Reference proteome</keyword>
<protein>
    <recommendedName>
        <fullName evidence="2">Glycine-zipper-containing OmpA-like membrane domain-containing protein</fullName>
    </recommendedName>
</protein>
<dbReference type="AlphaFoldDB" id="A0A0D6PGT1"/>
<proteinExistence type="predicted"/>
<name>A0A0D6PGT1_9PROT</name>
<dbReference type="RefSeq" id="WP_052948383.1">
    <property type="nucleotide sequence ID" value="NZ_BAPR01000040.1"/>
</dbReference>
<accession>A0A0D6PGT1</accession>
<dbReference type="Pfam" id="PF13436">
    <property type="entry name" value="Gly-zipper_OmpA"/>
    <property type="match status" value="1"/>
</dbReference>
<dbReference type="Proteomes" id="UP000032668">
    <property type="component" value="Unassembled WGS sequence"/>
</dbReference>
<feature type="domain" description="Glycine-zipper-containing OmpA-like membrane" evidence="2">
    <location>
        <begin position="81"/>
        <end position="121"/>
    </location>
</feature>
<feature type="chain" id="PRO_5030005930" description="Glycine-zipper-containing OmpA-like membrane domain-containing protein" evidence="1">
    <location>
        <begin position="29"/>
        <end position="156"/>
    </location>
</feature>
<dbReference type="EMBL" id="BANC01000059">
    <property type="protein sequence ID" value="GAN80857.1"/>
    <property type="molecule type" value="Genomic_DNA"/>
</dbReference>
<organism evidence="3 4">
    <name type="scientific">Acidocella aminolytica 101 = DSM 11237</name>
    <dbReference type="NCBI Taxonomy" id="1120923"/>
    <lineage>
        <taxon>Bacteria</taxon>
        <taxon>Pseudomonadati</taxon>
        <taxon>Pseudomonadota</taxon>
        <taxon>Alphaproteobacteria</taxon>
        <taxon>Acetobacterales</taxon>
        <taxon>Acidocellaceae</taxon>
        <taxon>Acidocella</taxon>
    </lineage>
</organism>
<dbReference type="PROSITE" id="PS51257">
    <property type="entry name" value="PROKAR_LIPOPROTEIN"/>
    <property type="match status" value="1"/>
</dbReference>
<reference evidence="3 4" key="1">
    <citation type="submission" date="2012-11" db="EMBL/GenBank/DDBJ databases">
        <title>Whole genome sequence of Acidocella aminolytica 101 = DSM 11237.</title>
        <authorList>
            <person name="Azuma Y."/>
            <person name="Higashiura N."/>
            <person name="Hirakawa H."/>
            <person name="Matsushita K."/>
        </authorList>
    </citation>
    <scope>NUCLEOTIDE SEQUENCE [LARGE SCALE GENOMIC DNA]</scope>
    <source>
        <strain evidence="4">101 / DSM 11237</strain>
    </source>
</reference>
<sequence length="156" mass="15515">MDMSMNKSRRFVRGTAIGSALVASLALAGCAVPTPTGPTVLVTPGKKVTPAEFQQQDAYCRQIASQNLNSAAQQAKSSATTKAVGGTVIGTAAGALLGAAAGNAGMGAAIGAGSGLLLGGGAAALGSNKSEQNMQQQYNINYVQCMTSYGNVYHGS</sequence>